<name>A0A382A9P2_9ZZZZ</name>
<proteinExistence type="predicted"/>
<dbReference type="AlphaFoldDB" id="A0A382A9P2"/>
<evidence type="ECO:0000313" key="1">
    <source>
        <dbReference type="EMBL" id="SVA97767.1"/>
    </source>
</evidence>
<protein>
    <submittedName>
        <fullName evidence="1">Uncharacterized protein</fullName>
    </submittedName>
</protein>
<reference evidence="1" key="1">
    <citation type="submission" date="2018-05" db="EMBL/GenBank/DDBJ databases">
        <authorList>
            <person name="Lanie J.A."/>
            <person name="Ng W.-L."/>
            <person name="Kazmierczak K.M."/>
            <person name="Andrzejewski T.M."/>
            <person name="Davidsen T.M."/>
            <person name="Wayne K.J."/>
            <person name="Tettelin H."/>
            <person name="Glass J.I."/>
            <person name="Rusch D."/>
            <person name="Podicherti R."/>
            <person name="Tsui H.-C.T."/>
            <person name="Winkler M.E."/>
        </authorList>
    </citation>
    <scope>NUCLEOTIDE SEQUENCE</scope>
</reference>
<organism evidence="1">
    <name type="scientific">marine metagenome</name>
    <dbReference type="NCBI Taxonomy" id="408172"/>
    <lineage>
        <taxon>unclassified sequences</taxon>
        <taxon>metagenomes</taxon>
        <taxon>ecological metagenomes</taxon>
    </lineage>
</organism>
<gene>
    <name evidence="1" type="ORF">METZ01_LOCUS150621</name>
</gene>
<dbReference type="EMBL" id="UINC01024338">
    <property type="protein sequence ID" value="SVA97767.1"/>
    <property type="molecule type" value="Genomic_DNA"/>
</dbReference>
<accession>A0A382A9P2</accession>
<sequence length="138" mass="15113">MRKTIILVVTVLSLATALFAGDEKPITLKGEVICLTCYMKDGLEATGMAHIGCAQACYKRGLPLAILDKGNSKLYLPITTEFSKRGGKEETFVCSLVEHIPARDQLEKYYGKNIIVTGVPFPGNGIMLMEIQTMVLED</sequence>